<feature type="transmembrane region" description="Helical" evidence="1">
    <location>
        <begin position="126"/>
        <end position="144"/>
    </location>
</feature>
<keyword evidence="1" id="KW-0472">Membrane</keyword>
<organism evidence="2 3">
    <name type="scientific">Chrysochloris asiatica</name>
    <name type="common">Cape golden mole</name>
    <dbReference type="NCBI Taxonomy" id="185453"/>
    <lineage>
        <taxon>Eukaryota</taxon>
        <taxon>Metazoa</taxon>
        <taxon>Chordata</taxon>
        <taxon>Craniata</taxon>
        <taxon>Vertebrata</taxon>
        <taxon>Euteleostomi</taxon>
        <taxon>Mammalia</taxon>
        <taxon>Eutheria</taxon>
        <taxon>Afrotheria</taxon>
        <taxon>Chrysochloridae</taxon>
        <taxon>Chrysochlorinae</taxon>
        <taxon>Chrysochloris</taxon>
    </lineage>
</organism>
<dbReference type="GeneID" id="102819820"/>
<evidence type="ECO:0000256" key="1">
    <source>
        <dbReference type="SAM" id="Phobius"/>
    </source>
</evidence>
<gene>
    <name evidence="3" type="primary">LOC102819820</name>
</gene>
<dbReference type="PANTHER" id="PTHR11206">
    <property type="entry name" value="MULTIDRUG RESISTANCE PROTEIN"/>
    <property type="match status" value="1"/>
</dbReference>
<keyword evidence="1" id="KW-0812">Transmembrane</keyword>
<proteinExistence type="predicted"/>
<sequence>MVCGLLNFFQGIILPQIITGIAANLVNALTNYLFLHQLNLGVMGSALANMISQFTLALLLFLYILRRKLYQATWGGWSFECLEDWASFLHLAIPSMLMLCIKWWAYEIGSFLSGILGMVELGAQSVVYELAAIVYMVSICELIVGDKPFLLT</sequence>
<dbReference type="AlphaFoldDB" id="A0A9B0U2W4"/>
<accession>A0A9B0U2W4</accession>
<reference evidence="3" key="1">
    <citation type="submission" date="2025-08" db="UniProtKB">
        <authorList>
            <consortium name="RefSeq"/>
        </authorList>
    </citation>
    <scope>IDENTIFICATION</scope>
    <source>
        <tissue evidence="3">Spleen</tissue>
    </source>
</reference>
<dbReference type="OrthoDB" id="2126698at2759"/>
<name>A0A9B0U2W4_CHRAS</name>
<feature type="transmembrane region" description="Helical" evidence="1">
    <location>
        <begin position="85"/>
        <end position="105"/>
    </location>
</feature>
<keyword evidence="2" id="KW-1185">Reference proteome</keyword>
<evidence type="ECO:0000313" key="3">
    <source>
        <dbReference type="RefSeq" id="XP_006872525.1"/>
    </source>
</evidence>
<dbReference type="RefSeq" id="XP_006872525.1">
    <property type="nucleotide sequence ID" value="XM_006872463.1"/>
</dbReference>
<dbReference type="Proteomes" id="UP000504623">
    <property type="component" value="Unplaced"/>
</dbReference>
<protein>
    <submittedName>
        <fullName evidence="3">Multidrug and toxin extrusion protein 1-like</fullName>
    </submittedName>
</protein>
<feature type="transmembrane region" description="Helical" evidence="1">
    <location>
        <begin position="46"/>
        <end position="65"/>
    </location>
</feature>
<feature type="transmembrane region" description="Helical" evidence="1">
    <location>
        <begin position="12"/>
        <end position="34"/>
    </location>
</feature>
<evidence type="ECO:0000313" key="2">
    <source>
        <dbReference type="Proteomes" id="UP000504623"/>
    </source>
</evidence>
<keyword evidence="1" id="KW-1133">Transmembrane helix</keyword>